<sequence>MKAPLFVRPLSLKELQILRGGLHSLDAFTQRRCQILLASAEGRTATHIATSLGCAQQTVLNALNAFATDGLGCLIAKSHRPKNTRALIGGFSAEQIRSMLRRCPSEFGKARGRWTLAVLARVAFEQGLTDREVSEETIRQVVKRLGMDWKEARQGAGAPSHRAGFQRSGSNAYGDCKIHLTF</sequence>
<evidence type="ECO:0000313" key="1">
    <source>
        <dbReference type="EMBL" id="ADC61656.1"/>
    </source>
</evidence>
<dbReference type="eggNOG" id="COG3415">
    <property type="taxonomic scope" value="Bacteria"/>
</dbReference>
<protein>
    <submittedName>
        <fullName evidence="1">Regulatory protein LuxR</fullName>
    </submittedName>
</protein>
<dbReference type="InterPro" id="IPR009057">
    <property type="entry name" value="Homeodomain-like_sf"/>
</dbReference>
<keyword evidence="2" id="KW-1185">Reference proteome</keyword>
<dbReference type="STRING" id="572477.Alvin_0707"/>
<dbReference type="KEGG" id="alv:Alvin_0707"/>
<organism evidence="1 2">
    <name type="scientific">Allochromatium vinosum (strain ATCC 17899 / DSM 180 / NBRC 103801 / NCIMB 10441 / D)</name>
    <name type="common">Chromatium vinosum</name>
    <dbReference type="NCBI Taxonomy" id="572477"/>
    <lineage>
        <taxon>Bacteria</taxon>
        <taxon>Pseudomonadati</taxon>
        <taxon>Pseudomonadota</taxon>
        <taxon>Gammaproteobacteria</taxon>
        <taxon>Chromatiales</taxon>
        <taxon>Chromatiaceae</taxon>
        <taxon>Allochromatium</taxon>
    </lineage>
</organism>
<dbReference type="HOGENOM" id="CLU_041125_3_1_6"/>
<dbReference type="Pfam" id="PF13551">
    <property type="entry name" value="HTH_29"/>
    <property type="match status" value="1"/>
</dbReference>
<dbReference type="OrthoDB" id="2375382at2"/>
<name>D3RPS4_ALLVD</name>
<dbReference type="RefSeq" id="WP_012969932.1">
    <property type="nucleotide sequence ID" value="NC_013851.1"/>
</dbReference>
<reference evidence="1 2" key="1">
    <citation type="journal article" date="2011" name="Stand. Genomic Sci.">
        <title>Complete genome sequence of Allochromatium vinosum DSM 180(T).</title>
        <authorList>
            <person name="Weissgerber T."/>
            <person name="Zigann R."/>
            <person name="Bruce D."/>
            <person name="Chang Y.J."/>
            <person name="Detter J.C."/>
            <person name="Han C."/>
            <person name="Hauser L."/>
            <person name="Jeffries C.D."/>
            <person name="Land M."/>
            <person name="Munk A.C."/>
            <person name="Tapia R."/>
            <person name="Dahl C."/>
        </authorList>
    </citation>
    <scope>NUCLEOTIDE SEQUENCE [LARGE SCALE GENOMIC DNA]</scope>
    <source>
        <strain evidence="2">ATCC 17899 / DSM 180 / NBRC 103801 / NCIMB 10441 / D</strain>
    </source>
</reference>
<dbReference type="EMBL" id="CP001896">
    <property type="protein sequence ID" value="ADC61656.1"/>
    <property type="molecule type" value="Genomic_DNA"/>
</dbReference>
<dbReference type="Proteomes" id="UP000001441">
    <property type="component" value="Chromosome"/>
</dbReference>
<accession>D3RPS4</accession>
<dbReference type="AlphaFoldDB" id="D3RPS4"/>
<proteinExistence type="predicted"/>
<evidence type="ECO:0000313" key="2">
    <source>
        <dbReference type="Proteomes" id="UP000001441"/>
    </source>
</evidence>
<gene>
    <name evidence="1" type="ordered locus">Alvin_0707</name>
</gene>
<dbReference type="SUPFAM" id="SSF46689">
    <property type="entry name" value="Homeodomain-like"/>
    <property type="match status" value="1"/>
</dbReference>